<accession>A0ACC3SFD4</accession>
<reference evidence="1" key="1">
    <citation type="submission" date="2024-02" db="EMBL/GenBank/DDBJ databases">
        <title>Metagenome Assembled Genome of Zalaria obscura JY119.</title>
        <authorList>
            <person name="Vighnesh L."/>
            <person name="Jagadeeshwari U."/>
            <person name="Venkata Ramana C."/>
            <person name="Sasikala C."/>
        </authorList>
    </citation>
    <scope>NUCLEOTIDE SEQUENCE</scope>
    <source>
        <strain evidence="1">JY119</strain>
    </source>
</reference>
<comment type="caution">
    <text evidence="1">The sequence shown here is derived from an EMBL/GenBank/DDBJ whole genome shotgun (WGS) entry which is preliminary data.</text>
</comment>
<evidence type="ECO:0000313" key="2">
    <source>
        <dbReference type="Proteomes" id="UP001320706"/>
    </source>
</evidence>
<evidence type="ECO:0000313" key="1">
    <source>
        <dbReference type="EMBL" id="KAK8211347.1"/>
    </source>
</evidence>
<proteinExistence type="predicted"/>
<gene>
    <name evidence="1" type="ORF">M8818_003314</name>
</gene>
<sequence length="539" mass="57720">MPGVLDVVITAGKGKKYLPTAGHNTAPTCLFDDSYSCSTSSAVPLAAAALRAESRPCTTNKEITGTNKNVPDKEVAKPILVMNNRTCDDSVGDAAQPSQRQLVPYSSSPLPSYMSSDNRPSTILAANQLPNEHTARSQAPKRLETNTDINNTALLARGTAFASRSNQDAHDTFFAELDRYATSDQLENRAALGQYAARAKALAQHVGVSSKGPLMRRIDPNVMASEPTTPPRQVSSSRPSLSPLTPFRTPAAAMRGYGVTLPVKPQGPHFDPKSNEPVPSDFLSAPKPPTIRLTKTAKSVPAIGERLVDLTGPKLDLSNGPPSVPRRPNLNVAFKTHQLAGTRALRPDELAPPLAPPVGTSGKAPVQPPPPRVPIFKANFVAPDFNNLSRPTSFRGGLHSSDQEDQDQSPSPTPQPTGLSDPTSPEKVTSTASDTQPRKRRKRNTATAPRPSTSTKQAFNVSMNDLYDWQTPALSKNSIVTFADAEICNGLRSVGREEGGMEGNGGSQLIPGMLRPVKKERPGEFREESVLMGVRFVVV</sequence>
<protein>
    <submittedName>
        <fullName evidence="1">Uncharacterized protein</fullName>
    </submittedName>
</protein>
<name>A0ACC3SFD4_9PEZI</name>
<keyword evidence="2" id="KW-1185">Reference proteome</keyword>
<dbReference type="EMBL" id="JAMKPW020000014">
    <property type="protein sequence ID" value="KAK8211347.1"/>
    <property type="molecule type" value="Genomic_DNA"/>
</dbReference>
<organism evidence="1 2">
    <name type="scientific">Zalaria obscura</name>
    <dbReference type="NCBI Taxonomy" id="2024903"/>
    <lineage>
        <taxon>Eukaryota</taxon>
        <taxon>Fungi</taxon>
        <taxon>Dikarya</taxon>
        <taxon>Ascomycota</taxon>
        <taxon>Pezizomycotina</taxon>
        <taxon>Dothideomycetes</taxon>
        <taxon>Dothideomycetidae</taxon>
        <taxon>Dothideales</taxon>
        <taxon>Zalariaceae</taxon>
        <taxon>Zalaria</taxon>
    </lineage>
</organism>
<dbReference type="Proteomes" id="UP001320706">
    <property type="component" value="Unassembled WGS sequence"/>
</dbReference>